<protein>
    <submittedName>
        <fullName evidence="3">Calcium/proton exchanger</fullName>
    </submittedName>
</protein>
<proteinExistence type="predicted"/>
<feature type="compositionally biased region" description="Basic and acidic residues" evidence="1">
    <location>
        <begin position="491"/>
        <end position="502"/>
    </location>
</feature>
<dbReference type="PANTHER" id="PTHR31973:SF189">
    <property type="entry name" value="TRANSPOSASE, MUDR, PLANT, MULE TRANSPOSASE DOMAIN PROTEIN-RELATED"/>
    <property type="match status" value="1"/>
</dbReference>
<comment type="caution">
    <text evidence="3">The sequence shown here is derived from an EMBL/GenBank/DDBJ whole genome shotgun (WGS) entry which is preliminary data.</text>
</comment>
<evidence type="ECO:0000259" key="2">
    <source>
        <dbReference type="Pfam" id="PF13966"/>
    </source>
</evidence>
<reference evidence="3" key="1">
    <citation type="journal article" date="2022" name="Int. J. Mol. Sci.">
        <title>Draft Genome of Tanacetum Coccineum: Genomic Comparison of Closely Related Tanacetum-Family Plants.</title>
        <authorList>
            <person name="Yamashiro T."/>
            <person name="Shiraishi A."/>
            <person name="Nakayama K."/>
            <person name="Satake H."/>
        </authorList>
    </citation>
    <scope>NUCLEOTIDE SEQUENCE</scope>
</reference>
<dbReference type="InterPro" id="IPR026960">
    <property type="entry name" value="RVT-Znf"/>
</dbReference>
<evidence type="ECO:0000256" key="1">
    <source>
        <dbReference type="SAM" id="MobiDB-lite"/>
    </source>
</evidence>
<feature type="domain" description="Reverse transcriptase zinc-binding" evidence="2">
    <location>
        <begin position="572"/>
        <end position="656"/>
    </location>
</feature>
<keyword evidence="4" id="KW-1185">Reference proteome</keyword>
<organism evidence="3 4">
    <name type="scientific">Tanacetum coccineum</name>
    <dbReference type="NCBI Taxonomy" id="301880"/>
    <lineage>
        <taxon>Eukaryota</taxon>
        <taxon>Viridiplantae</taxon>
        <taxon>Streptophyta</taxon>
        <taxon>Embryophyta</taxon>
        <taxon>Tracheophyta</taxon>
        <taxon>Spermatophyta</taxon>
        <taxon>Magnoliopsida</taxon>
        <taxon>eudicotyledons</taxon>
        <taxon>Gunneridae</taxon>
        <taxon>Pentapetalae</taxon>
        <taxon>asterids</taxon>
        <taxon>campanulids</taxon>
        <taxon>Asterales</taxon>
        <taxon>Asteraceae</taxon>
        <taxon>Asteroideae</taxon>
        <taxon>Anthemideae</taxon>
        <taxon>Anthemidinae</taxon>
        <taxon>Tanacetum</taxon>
    </lineage>
</organism>
<name>A0ABQ4ZPH0_9ASTR</name>
<evidence type="ECO:0000313" key="3">
    <source>
        <dbReference type="EMBL" id="GJS91072.1"/>
    </source>
</evidence>
<feature type="region of interest" description="Disordered" evidence="1">
    <location>
        <begin position="477"/>
        <end position="504"/>
    </location>
</feature>
<accession>A0ABQ4ZPH0</accession>
<evidence type="ECO:0000313" key="4">
    <source>
        <dbReference type="Proteomes" id="UP001151760"/>
    </source>
</evidence>
<dbReference type="EMBL" id="BQNB010011477">
    <property type="protein sequence ID" value="GJS91072.1"/>
    <property type="molecule type" value="Genomic_DNA"/>
</dbReference>
<dbReference type="Pfam" id="PF13966">
    <property type="entry name" value="zf-RVT"/>
    <property type="match status" value="1"/>
</dbReference>
<reference evidence="3" key="2">
    <citation type="submission" date="2022-01" db="EMBL/GenBank/DDBJ databases">
        <authorList>
            <person name="Yamashiro T."/>
            <person name="Shiraishi A."/>
            <person name="Satake H."/>
            <person name="Nakayama K."/>
        </authorList>
    </citation>
    <scope>NUCLEOTIDE SEQUENCE</scope>
</reference>
<dbReference type="PANTHER" id="PTHR31973">
    <property type="entry name" value="POLYPROTEIN, PUTATIVE-RELATED"/>
    <property type="match status" value="1"/>
</dbReference>
<gene>
    <name evidence="3" type="ORF">Tco_0773708</name>
</gene>
<sequence>MLQIIKECCKFPVESIYYCAPKKDLSKQLKPLRNDEELAMFIKTAFDNGGKIDLFVEYHGYDVIADYMTPENVDEELDEEIEEIELEDISAYVGPENVGEDDVVIAHVGVQDSFLNKLVDGKYIRNEDVNANLGRKCTSLTPDEIEDNAVDDRFKVKAGEVYPVHYPNVPWNQMQPLLGMKFEHPKQLKECMINYRVANGYQLWYRRNDYRIIAVLCGRNVKEGRCSSQKGKQKVDDDEEVSRRLMRGVSLTLIKSKVNPKSKGNPKPTPNSDYSQKGYAFRLWASWMQGEPTSQIKTLIHNHICSRNFDLGSLVTYKWIAKQFATEVRKNPKITYRQMKANVRGRFFINVSLGQCKRAKQMAVYDYEGGLIDHYGKLWDYRHQLLTSNHVSTIKLEVETLDGGKTVFNWMYICFKAMKDGWNEGCRRVIGLDGCFLTSTSRGQFLTAMGRDANNQMFPMAWTVCLKEAVRDLLPHGTNNANITRKRSKPDKHGHENEKSAKEPGCGLVIQATSSDVAQRNVIQAPHWSNPTKSGTRLMGRSTPINEICTKTSAKEAQRFDTRNAMLAIRDFSVASFRKVIDENRYPGGRSRTRWVKYVPIKVNVTAWKIKMDALPTRLNISRHGMDIQSLSCPICDCGVESSSHLFFQCNLVRQVVRKISSWWNIDYVDVNS</sequence>
<dbReference type="Proteomes" id="UP001151760">
    <property type="component" value="Unassembled WGS sequence"/>
</dbReference>